<keyword evidence="4" id="KW-1185">Reference proteome</keyword>
<dbReference type="PROSITE" id="PS50838">
    <property type="entry name" value="MAGE"/>
    <property type="match status" value="1"/>
</dbReference>
<dbReference type="InterPro" id="IPR037445">
    <property type="entry name" value="MAGE"/>
</dbReference>
<dbReference type="Pfam" id="PF12440">
    <property type="entry name" value="MAGE_N"/>
    <property type="match status" value="1"/>
</dbReference>
<feature type="region of interest" description="Disordered" evidence="1">
    <location>
        <begin position="1"/>
        <end position="189"/>
    </location>
</feature>
<dbReference type="GO" id="GO:0000122">
    <property type="term" value="P:negative regulation of transcription by RNA polymerase II"/>
    <property type="evidence" value="ECO:0007669"/>
    <property type="project" value="TreeGrafter"/>
</dbReference>
<evidence type="ECO:0000313" key="3">
    <source>
        <dbReference type="EMBL" id="KAK1346969.1"/>
    </source>
</evidence>
<comment type="caution">
    <text evidence="3">The sequence shown here is derived from an EMBL/GenBank/DDBJ whole genome shotgun (WGS) entry which is preliminary data.</text>
</comment>
<dbReference type="InterPro" id="IPR002190">
    <property type="entry name" value="MHD_dom"/>
</dbReference>
<dbReference type="PANTHER" id="PTHR11736:SF67">
    <property type="entry name" value="MELANOMA-ASSOCIATED ANTIGEN B6B"/>
    <property type="match status" value="1"/>
</dbReference>
<accession>A0AA40IC66</accession>
<dbReference type="PANTHER" id="PTHR11736">
    <property type="entry name" value="MELANOMA-ASSOCIATED ANTIGEN MAGE ANTIGEN"/>
    <property type="match status" value="1"/>
</dbReference>
<dbReference type="Gene3D" id="1.10.10.1210">
    <property type="entry name" value="MAGE homology domain, winged helix WH2 motif"/>
    <property type="match status" value="1"/>
</dbReference>
<dbReference type="SMART" id="SM01373">
    <property type="entry name" value="MAGE"/>
    <property type="match status" value="1"/>
</dbReference>
<dbReference type="FunFam" id="1.10.10.1200:FF:000007">
    <property type="entry name" value="Melanoma-associated antigen C2"/>
    <property type="match status" value="1"/>
</dbReference>
<feature type="compositionally biased region" description="Basic residues" evidence="1">
    <location>
        <begin position="125"/>
        <end position="135"/>
    </location>
</feature>
<dbReference type="GO" id="GO:0005634">
    <property type="term" value="C:nucleus"/>
    <property type="evidence" value="ECO:0007669"/>
    <property type="project" value="TreeGrafter"/>
</dbReference>
<dbReference type="FunFam" id="1.10.10.1210:FF:000001">
    <property type="entry name" value="melanoma-associated antigen D1"/>
    <property type="match status" value="1"/>
</dbReference>
<dbReference type="Proteomes" id="UP001177744">
    <property type="component" value="Unassembled WGS sequence"/>
</dbReference>
<dbReference type="InterPro" id="IPR021072">
    <property type="entry name" value="MAGE_N"/>
</dbReference>
<sequence>MMEQSPRGRPCTCARPSKDHVGLENAAPSGAPPPAPSPADRKWGPNCHPALQDEALLRTAAQAEQREQTQSCQWQGARGAECGDEGEDNGRKWGSEALLGDQVPASPPLLLQGCPRSLTSVLMPRGKKSKLRREKRQQPLNETQSLKGAQATAGEVEEPPSSPPNDDSPSSSPAPNPSQEPQGATATSSPEACVACPIFDAIAKIQAEESANASQAAASALQARKDPLSREVSKVMQFLLLKLKRKEPITQNALLKFVKRKYKEHFSEILRRASERMELVFGLEFKEVNPKNHTYAFFNKLGLPIEGDLSSDEVLPKTPIVMVILGVIFMNGNIATEEEIWNFLNVFGVQPGKKHVIFGEPRQFITKDLVQQKYLECRQVPDSHPPCYVLLWGQRAHTDISKMKVLEVLARIFNKAPTAYPILYDEALRDEEDKAWLRAAAMVGSFTKHRAPSQAKSSSCSHT</sequence>
<evidence type="ECO:0000313" key="4">
    <source>
        <dbReference type="Proteomes" id="UP001177744"/>
    </source>
</evidence>
<dbReference type="Pfam" id="PF01454">
    <property type="entry name" value="MAGE"/>
    <property type="match status" value="1"/>
</dbReference>
<gene>
    <name evidence="3" type="ORF">QTO34_000829</name>
</gene>
<evidence type="ECO:0000256" key="1">
    <source>
        <dbReference type="SAM" id="MobiDB-lite"/>
    </source>
</evidence>
<reference evidence="3" key="1">
    <citation type="submission" date="2023-06" db="EMBL/GenBank/DDBJ databases">
        <title>Reference genome for the Northern bat (Eptesicus nilssonii), a most northern bat species.</title>
        <authorList>
            <person name="Laine V.N."/>
            <person name="Pulliainen A.T."/>
            <person name="Lilley T.M."/>
        </authorList>
    </citation>
    <scope>NUCLEOTIDE SEQUENCE</scope>
    <source>
        <strain evidence="3">BLF_Eptnil</strain>
        <tissue evidence="3">Kidney</tissue>
    </source>
</reference>
<organism evidence="3 4">
    <name type="scientific">Cnephaeus nilssonii</name>
    <name type="common">Northern bat</name>
    <name type="synonym">Eptesicus nilssonii</name>
    <dbReference type="NCBI Taxonomy" id="3371016"/>
    <lineage>
        <taxon>Eukaryota</taxon>
        <taxon>Metazoa</taxon>
        <taxon>Chordata</taxon>
        <taxon>Craniata</taxon>
        <taxon>Vertebrata</taxon>
        <taxon>Euteleostomi</taxon>
        <taxon>Mammalia</taxon>
        <taxon>Eutheria</taxon>
        <taxon>Laurasiatheria</taxon>
        <taxon>Chiroptera</taxon>
        <taxon>Yangochiroptera</taxon>
        <taxon>Vespertilionidae</taxon>
        <taxon>Cnephaeus</taxon>
    </lineage>
</organism>
<dbReference type="SMART" id="SM01392">
    <property type="entry name" value="MAGE_N"/>
    <property type="match status" value="1"/>
</dbReference>
<feature type="domain" description="MAGE" evidence="2">
    <location>
        <begin position="228"/>
        <end position="427"/>
    </location>
</feature>
<dbReference type="EMBL" id="JAULJE010000001">
    <property type="protein sequence ID" value="KAK1346969.1"/>
    <property type="molecule type" value="Genomic_DNA"/>
</dbReference>
<dbReference type="AlphaFoldDB" id="A0AA40IC66"/>
<evidence type="ECO:0000259" key="2">
    <source>
        <dbReference type="PROSITE" id="PS50838"/>
    </source>
</evidence>
<proteinExistence type="predicted"/>
<name>A0AA40IC66_CNENI</name>
<dbReference type="InterPro" id="IPR041898">
    <property type="entry name" value="MAGE_WH1"/>
</dbReference>
<protein>
    <recommendedName>
        <fullName evidence="2">MAGE domain-containing protein</fullName>
    </recommendedName>
</protein>
<dbReference type="Gene3D" id="1.10.10.1200">
    <property type="entry name" value="MAGE homology domain, winged helix WH1 motif"/>
    <property type="match status" value="1"/>
</dbReference>
<dbReference type="InterPro" id="IPR041899">
    <property type="entry name" value="MAGE_WH2"/>
</dbReference>
<feature type="compositionally biased region" description="Polar residues" evidence="1">
    <location>
        <begin position="138"/>
        <end position="147"/>
    </location>
</feature>